<dbReference type="InterPro" id="IPR041380">
    <property type="entry name" value="Acetyltransf_17"/>
</dbReference>
<organism evidence="6 7">
    <name type="scientific">Kribbella rubisoli</name>
    <dbReference type="NCBI Taxonomy" id="3075929"/>
    <lineage>
        <taxon>Bacteria</taxon>
        <taxon>Bacillati</taxon>
        <taxon>Actinomycetota</taxon>
        <taxon>Actinomycetes</taxon>
        <taxon>Propionibacteriales</taxon>
        <taxon>Kribbellaceae</taxon>
        <taxon>Kribbella</taxon>
    </lineage>
</organism>
<dbReference type="NCBIfam" id="NF002367">
    <property type="entry name" value="PRK01346.1-4"/>
    <property type="match status" value="1"/>
</dbReference>
<feature type="domain" description="N-acetyltransferase" evidence="5">
    <location>
        <begin position="3"/>
        <end position="145"/>
    </location>
</feature>
<dbReference type="InterPro" id="IPR022902">
    <property type="entry name" value="NAcTrfase_Eis"/>
</dbReference>
<dbReference type="RefSeq" id="WP_130444294.1">
    <property type="nucleotide sequence ID" value="NZ_SHKR01000012.1"/>
</dbReference>
<dbReference type="InterPro" id="IPR036527">
    <property type="entry name" value="SCP2_sterol-bd_dom_sf"/>
</dbReference>
<evidence type="ECO:0000313" key="6">
    <source>
        <dbReference type="EMBL" id="RZU15595.1"/>
    </source>
</evidence>
<evidence type="ECO:0000256" key="3">
    <source>
        <dbReference type="ARBA" id="ARBA00023315"/>
    </source>
</evidence>
<dbReference type="HAMAP" id="MF_01812">
    <property type="entry name" value="Eis"/>
    <property type="match status" value="1"/>
</dbReference>
<keyword evidence="2 4" id="KW-0808">Transferase</keyword>
<dbReference type="EMBL" id="SHKR01000012">
    <property type="protein sequence ID" value="RZU15595.1"/>
    <property type="molecule type" value="Genomic_DNA"/>
</dbReference>
<dbReference type="AlphaFoldDB" id="A0A4Q7WZX7"/>
<accession>A0A4Q7WZX7</accession>
<dbReference type="InterPro" id="IPR016181">
    <property type="entry name" value="Acyl_CoA_acyltransferase"/>
</dbReference>
<comment type="subunit">
    <text evidence="4">Homohexamer; trimer of dimers.</text>
</comment>
<proteinExistence type="inferred from homology"/>
<dbReference type="PROSITE" id="PS51186">
    <property type="entry name" value="GNAT"/>
    <property type="match status" value="1"/>
</dbReference>
<name>A0A4Q7WZX7_9ACTN</name>
<evidence type="ECO:0000259" key="5">
    <source>
        <dbReference type="PROSITE" id="PS51186"/>
    </source>
</evidence>
<protein>
    <submittedName>
        <fullName evidence="6">Acetyltransferase</fullName>
    </submittedName>
</protein>
<gene>
    <name evidence="6" type="ORF">EV645_3133</name>
</gene>
<dbReference type="GO" id="GO:0030649">
    <property type="term" value="P:aminoglycoside antibiotic catabolic process"/>
    <property type="evidence" value="ECO:0007669"/>
    <property type="project" value="TreeGrafter"/>
</dbReference>
<dbReference type="CDD" id="cd04301">
    <property type="entry name" value="NAT_SF"/>
    <property type="match status" value="1"/>
</dbReference>
<dbReference type="SUPFAM" id="SSF55718">
    <property type="entry name" value="SCP-like"/>
    <property type="match status" value="1"/>
</dbReference>
<dbReference type="Pfam" id="PF13530">
    <property type="entry name" value="SCP2_2"/>
    <property type="match status" value="1"/>
</dbReference>
<evidence type="ECO:0000313" key="7">
    <source>
        <dbReference type="Proteomes" id="UP000292027"/>
    </source>
</evidence>
<dbReference type="Gene3D" id="3.30.1050.10">
    <property type="entry name" value="SCP2 sterol-binding domain"/>
    <property type="match status" value="1"/>
</dbReference>
<sequence>MAIEIGQFSGEWDELLELLDMAFSSPWTDAQYESERKIWERERSTVAIDDGQLVGHTGTFSHRMAVPGGQLPVAGVTMVGVRATHRRRGILRDLMRAQLTDVHEAGTEPLAALTASEPVIYPRFGYGLAADHQEIAVPKVSRTLRPVAGIDDVTIRYVDVRESLARCAELRNKLALERPGMFQHDERWQEYTISDNLTGNPANGSKVRCVLAERDGELTGFAHYRTKRAEKGYVDVQRVHAADLASHAALWRYLLEPDLLSETRCEMLASDDPLLDLLLDPRAPSPITRDGLWVRPVDVGTALAGRTYARDVDVVIEVVDDFLPWNAGRWHLDGGPEGASCESTSRDADLTLHVRDLGAVYLGRPSLARLGRAGLVHEHTAGALSTTAEAFSTSRLPFLDTGF</sequence>
<comment type="caution">
    <text evidence="6">The sequence shown here is derived from an EMBL/GenBank/DDBJ whole genome shotgun (WGS) entry which is preliminary data.</text>
</comment>
<dbReference type="SUPFAM" id="SSF55729">
    <property type="entry name" value="Acyl-CoA N-acyltransferases (Nat)"/>
    <property type="match status" value="1"/>
</dbReference>
<dbReference type="PANTHER" id="PTHR37817:SF1">
    <property type="entry name" value="N-ACETYLTRANSFERASE EIS"/>
    <property type="match status" value="1"/>
</dbReference>
<dbReference type="Pfam" id="PF13527">
    <property type="entry name" value="Acetyltransf_9"/>
    <property type="match status" value="1"/>
</dbReference>
<evidence type="ECO:0000256" key="4">
    <source>
        <dbReference type="HAMAP-Rule" id="MF_01812"/>
    </source>
</evidence>
<dbReference type="InterPro" id="IPR051554">
    <property type="entry name" value="Acetyltransferase_Eis"/>
</dbReference>
<evidence type="ECO:0000256" key="2">
    <source>
        <dbReference type="ARBA" id="ARBA00022679"/>
    </source>
</evidence>
<feature type="active site" description="Proton acceptor; via carboxylate" evidence="4">
    <location>
        <position position="403"/>
    </location>
</feature>
<feature type="binding site" evidence="4">
    <location>
        <begin position="79"/>
        <end position="81"/>
    </location>
    <ligand>
        <name>acetyl-CoA</name>
        <dbReference type="ChEBI" id="CHEBI:57288"/>
    </ligand>
</feature>
<evidence type="ECO:0000256" key="1">
    <source>
        <dbReference type="ARBA" id="ARBA00009213"/>
    </source>
</evidence>
<dbReference type="Proteomes" id="UP000292027">
    <property type="component" value="Unassembled WGS sequence"/>
</dbReference>
<dbReference type="InterPro" id="IPR025559">
    <property type="entry name" value="Eis_dom"/>
</dbReference>
<dbReference type="OrthoDB" id="8399956at2"/>
<dbReference type="PANTHER" id="PTHR37817">
    <property type="entry name" value="N-ACETYLTRANSFERASE EIS"/>
    <property type="match status" value="1"/>
</dbReference>
<reference evidence="6 7" key="1">
    <citation type="journal article" date="2015" name="Stand. Genomic Sci.">
        <title>Genomic Encyclopedia of Bacterial and Archaeal Type Strains, Phase III: the genomes of soil and plant-associated and newly described type strains.</title>
        <authorList>
            <person name="Whitman W.B."/>
            <person name="Woyke T."/>
            <person name="Klenk H.P."/>
            <person name="Zhou Y."/>
            <person name="Lilburn T.G."/>
            <person name="Beck B.J."/>
            <person name="De Vos P."/>
            <person name="Vandamme P."/>
            <person name="Eisen J.A."/>
            <person name="Garrity G."/>
            <person name="Hugenholtz P."/>
            <person name="Kyrpides N.C."/>
        </authorList>
    </citation>
    <scope>NUCLEOTIDE SEQUENCE [LARGE SCALE GENOMIC DNA]</scope>
    <source>
        <strain evidence="6 7">VKM Ac-2540</strain>
    </source>
</reference>
<keyword evidence="3 4" id="KW-0012">Acyltransferase</keyword>
<comment type="similarity">
    <text evidence="1 4">Belongs to the acetyltransferase Eis family.</text>
</comment>
<keyword evidence="7" id="KW-1185">Reference proteome</keyword>
<dbReference type="GO" id="GO:0034069">
    <property type="term" value="F:aminoglycoside N-acetyltransferase activity"/>
    <property type="evidence" value="ECO:0007669"/>
    <property type="project" value="TreeGrafter"/>
</dbReference>
<feature type="binding site" evidence="4">
    <location>
        <begin position="116"/>
        <end position="117"/>
    </location>
    <ligand>
        <name>acetyl-CoA</name>
        <dbReference type="ChEBI" id="CHEBI:57288"/>
    </ligand>
</feature>
<dbReference type="InterPro" id="IPR000182">
    <property type="entry name" value="GNAT_dom"/>
</dbReference>
<dbReference type="Gene3D" id="3.40.630.30">
    <property type="match status" value="2"/>
</dbReference>
<feature type="binding site" evidence="4">
    <location>
        <begin position="87"/>
        <end position="92"/>
    </location>
    <ligand>
        <name>acetyl-CoA</name>
        <dbReference type="ChEBI" id="CHEBI:57288"/>
    </ligand>
</feature>
<dbReference type="Pfam" id="PF17668">
    <property type="entry name" value="Acetyltransf_17"/>
    <property type="match status" value="1"/>
</dbReference>
<feature type="active site" description="Proton donor" evidence="4">
    <location>
        <position position="121"/>
    </location>
</feature>